<keyword evidence="2" id="KW-1185">Reference proteome</keyword>
<proteinExistence type="predicted"/>
<name>E4U2Y1_SULKY</name>
<dbReference type="Proteomes" id="UP000008721">
    <property type="component" value="Chromosome"/>
</dbReference>
<dbReference type="EMBL" id="CP002355">
    <property type="protein sequence ID" value="ADR34745.1"/>
    <property type="molecule type" value="Genomic_DNA"/>
</dbReference>
<dbReference type="HOGENOM" id="CLU_155945_0_0_7"/>
<evidence type="ECO:0000313" key="1">
    <source>
        <dbReference type="EMBL" id="ADR34745.1"/>
    </source>
</evidence>
<reference evidence="1 2" key="1">
    <citation type="journal article" date="2012" name="Stand. Genomic Sci.">
        <title>Complete genome sequence of the sulfur compounds oxidizing chemolithoautotroph Sulfuricurvum kujiense type strain (YK-1(T)).</title>
        <authorList>
            <person name="Han C."/>
            <person name="Kotsyurbenko O."/>
            <person name="Chertkov O."/>
            <person name="Held B."/>
            <person name="Lapidus A."/>
            <person name="Nolan M."/>
            <person name="Lucas S."/>
            <person name="Hammon N."/>
            <person name="Deshpande S."/>
            <person name="Cheng J.F."/>
            <person name="Tapia R."/>
            <person name="Goodwin L.A."/>
            <person name="Pitluck S."/>
            <person name="Liolios K."/>
            <person name="Pagani I."/>
            <person name="Ivanova N."/>
            <person name="Mavromatis K."/>
            <person name="Mikhailova N."/>
            <person name="Pati A."/>
            <person name="Chen A."/>
            <person name="Palaniappan K."/>
            <person name="Land M."/>
            <person name="Hauser L."/>
            <person name="Chang Y.J."/>
            <person name="Jeffries C.D."/>
            <person name="Brambilla E.M."/>
            <person name="Rohde M."/>
            <person name="Spring S."/>
            <person name="Sikorski J."/>
            <person name="Goker M."/>
            <person name="Woyke T."/>
            <person name="Bristow J."/>
            <person name="Eisen J.A."/>
            <person name="Markowitz V."/>
            <person name="Hugenholtz P."/>
            <person name="Kyrpides N.C."/>
            <person name="Klenk H.P."/>
            <person name="Detter J.C."/>
        </authorList>
    </citation>
    <scope>NUCLEOTIDE SEQUENCE [LARGE SCALE GENOMIC DNA]</scope>
    <source>
        <strain evidence="2">ATCC BAA-921 / DSM 16994 / JCM 11577 / YK-1</strain>
    </source>
</reference>
<accession>E4U2Y1</accession>
<dbReference type="RefSeq" id="WP_013460942.1">
    <property type="nucleotide sequence ID" value="NC_014762.1"/>
</dbReference>
<sequence length="135" mass="15154">MRSRNGNFPFLFSGFTLIFTLAIKADDYYIGYRLTAKNTQAINETLSVSKAMQPCGSLDNSALLVLKHTPDETLETVLKREETTFLEFASYQELHVKSNDRFSASNVHSLNSLTLPTKCYAVEFNNESVTITATK</sequence>
<dbReference type="STRING" id="709032.Sulku_2085"/>
<protein>
    <submittedName>
        <fullName evidence="1">Uncharacterized protein</fullName>
    </submittedName>
</protein>
<organism evidence="1 2">
    <name type="scientific">Sulfuricurvum kujiense (strain ATCC BAA-921 / DSM 16994 / JCM 11577 / YK-1)</name>
    <dbReference type="NCBI Taxonomy" id="709032"/>
    <lineage>
        <taxon>Bacteria</taxon>
        <taxon>Pseudomonadati</taxon>
        <taxon>Campylobacterota</taxon>
        <taxon>Epsilonproteobacteria</taxon>
        <taxon>Campylobacterales</taxon>
        <taxon>Sulfurimonadaceae</taxon>
        <taxon>Sulfuricurvum</taxon>
    </lineage>
</organism>
<gene>
    <name evidence="1" type="ordered locus">Sulku_2085</name>
</gene>
<dbReference type="AlphaFoldDB" id="E4U2Y1"/>
<dbReference type="OrthoDB" id="5334848at2"/>
<dbReference type="eggNOG" id="ENOG5032K31">
    <property type="taxonomic scope" value="Bacteria"/>
</dbReference>
<evidence type="ECO:0000313" key="2">
    <source>
        <dbReference type="Proteomes" id="UP000008721"/>
    </source>
</evidence>
<dbReference type="KEGG" id="sku:Sulku_2085"/>